<dbReference type="EnsemblMetazoa" id="GAUT038339-RA">
    <property type="protein sequence ID" value="GAUT038339-PA"/>
    <property type="gene ID" value="GAUT038339"/>
</dbReference>
<protein>
    <submittedName>
        <fullName evidence="2">Uncharacterized protein</fullName>
    </submittedName>
</protein>
<dbReference type="VEuPathDB" id="VectorBase:GAUT047255"/>
<organism evidence="2 3">
    <name type="scientific">Glossina austeni</name>
    <name type="common">Savannah tsetse fly</name>
    <dbReference type="NCBI Taxonomy" id="7395"/>
    <lineage>
        <taxon>Eukaryota</taxon>
        <taxon>Metazoa</taxon>
        <taxon>Ecdysozoa</taxon>
        <taxon>Arthropoda</taxon>
        <taxon>Hexapoda</taxon>
        <taxon>Insecta</taxon>
        <taxon>Pterygota</taxon>
        <taxon>Neoptera</taxon>
        <taxon>Endopterygota</taxon>
        <taxon>Diptera</taxon>
        <taxon>Brachycera</taxon>
        <taxon>Muscomorpha</taxon>
        <taxon>Hippoboscoidea</taxon>
        <taxon>Glossinidae</taxon>
        <taxon>Glossina</taxon>
    </lineage>
</organism>
<feature type="compositionally biased region" description="Acidic residues" evidence="1">
    <location>
        <begin position="1"/>
        <end position="13"/>
    </location>
</feature>
<sequence>MNKQENEEEEEEIPTFRSSRSIVQPTRLTRASSKSPLEETPDGNQVTEPLPSPSPLIKSESLEKKNSLAPELKKSLLAPVPIIKSEPRASSINPAKLSEKEGSTARSVKLNEQLGQSQTDLHFDKNLKRFSFKKLLPSYWLSSTYNKRDSSSAKPKPIPVKKELKSPPVEEIPLKKYSFRRLLGRRSARSS</sequence>
<dbReference type="VEuPathDB" id="VectorBase:GAUT038339"/>
<dbReference type="Proteomes" id="UP000078200">
    <property type="component" value="Unassembled WGS sequence"/>
</dbReference>
<dbReference type="EnsemblMetazoa" id="GAUT047255-RA">
    <property type="protein sequence ID" value="GAUT047255-PA"/>
    <property type="gene ID" value="GAUT047255"/>
</dbReference>
<keyword evidence="3" id="KW-1185">Reference proteome</keyword>
<feature type="region of interest" description="Disordered" evidence="1">
    <location>
        <begin position="1"/>
        <end position="112"/>
    </location>
</feature>
<accession>A0A1A9VIA2</accession>
<feature type="region of interest" description="Disordered" evidence="1">
    <location>
        <begin position="145"/>
        <end position="165"/>
    </location>
</feature>
<evidence type="ECO:0000256" key="1">
    <source>
        <dbReference type="SAM" id="MobiDB-lite"/>
    </source>
</evidence>
<proteinExistence type="predicted"/>
<name>A0A1A9VIA2_GLOAU</name>
<dbReference type="AlphaFoldDB" id="A0A1A9VIA2"/>
<reference evidence="2" key="2">
    <citation type="submission" date="2020-05" db="UniProtKB">
        <authorList>
            <consortium name="EnsemblMetazoa"/>
        </authorList>
    </citation>
    <scope>IDENTIFICATION</scope>
    <source>
        <strain evidence="2">TTRI</strain>
    </source>
</reference>
<evidence type="ECO:0000313" key="2">
    <source>
        <dbReference type="EnsemblMetazoa" id="GAUT047255-PA"/>
    </source>
</evidence>
<feature type="compositionally biased region" description="Polar residues" evidence="1">
    <location>
        <begin position="16"/>
        <end position="35"/>
    </location>
</feature>
<feature type="compositionally biased region" description="Basic and acidic residues" evidence="1">
    <location>
        <begin position="60"/>
        <end position="74"/>
    </location>
</feature>
<evidence type="ECO:0000313" key="3">
    <source>
        <dbReference type="Proteomes" id="UP000078200"/>
    </source>
</evidence>
<reference evidence="3" key="1">
    <citation type="submission" date="2014-05" db="EMBL/GenBank/DDBJ databases">
        <authorList>
            <person name="Aksoy S."/>
            <person name="Warren W."/>
            <person name="Wilson R.K."/>
        </authorList>
    </citation>
    <scope>NUCLEOTIDE SEQUENCE [LARGE SCALE GENOMIC DNA]</scope>
    <source>
        <strain evidence="3">TTRI</strain>
    </source>
</reference>